<dbReference type="PANTHER" id="PTHR43135">
    <property type="entry name" value="ALPHA-D-RIBOSE 1-METHYLPHOSPHONATE 5-TRIPHOSPHATE DIPHOSPHATASE"/>
    <property type="match status" value="1"/>
</dbReference>
<protein>
    <submittedName>
        <fullName evidence="3">Amidohydrolase family protein</fullName>
    </submittedName>
</protein>
<dbReference type="InterPro" id="IPR057744">
    <property type="entry name" value="OTAase-like"/>
</dbReference>
<sequence>MPHHLLRLLAHALACIGVLIAMPIAAQQSASPEVAPATLFTNVRIFDGTHAQLTPPRHVLVEGNRISRISATPLEAAGARRIEGNGRTLMPGLIDVHWHSMFAAVPIQTAMSADNGYLNIVAAAESRRTLLRGFTTVRDVGGAVFGLKAAIDAGQAEGPRIFPSGAMITVTSGHGDFRDASDLPRAVGQPGSRHDVVGDSAIADTPDEVRVRVREMLMRGASQIKLTAGGGVSSPHSPLDVVSFSEPELRAAQDAARDWGTYVTVHAYTPEAITRAIRAGIPCIEHASLMDDATARLMRDRGIWLSTQPLPPELANAFPPDSDQWHKAQEVFAGTEQTYALAKKYRLKTAFGTDVLFSRALAARQNHILASLTRWYTPAETLIMATGTNAQLLTLSGKRSPYAGRLGVVEEGALADLLLVNGDPLSDISVITDPARNFEVIMKDGVLVKGLP</sequence>
<evidence type="ECO:0000313" key="3">
    <source>
        <dbReference type="EMBL" id="WNH52016.1"/>
    </source>
</evidence>
<dbReference type="InterPro" id="IPR032466">
    <property type="entry name" value="Metal_Hydrolase"/>
</dbReference>
<proteinExistence type="predicted"/>
<accession>A0ABY9YM97</accession>
<feature type="domain" description="Amidohydrolase-related" evidence="2">
    <location>
        <begin position="88"/>
        <end position="447"/>
    </location>
</feature>
<keyword evidence="1" id="KW-0732">Signal</keyword>
<dbReference type="Pfam" id="PF01979">
    <property type="entry name" value="Amidohydro_1"/>
    <property type="match status" value="1"/>
</dbReference>
<evidence type="ECO:0000259" key="2">
    <source>
        <dbReference type="Pfam" id="PF01979"/>
    </source>
</evidence>
<feature type="chain" id="PRO_5045466729" evidence="1">
    <location>
        <begin position="31"/>
        <end position="452"/>
    </location>
</feature>
<dbReference type="CDD" id="cd01299">
    <property type="entry name" value="Met_dep_hydrolase_A"/>
    <property type="match status" value="1"/>
</dbReference>
<dbReference type="InterPro" id="IPR006680">
    <property type="entry name" value="Amidohydro-rel"/>
</dbReference>
<dbReference type="SUPFAM" id="SSF51556">
    <property type="entry name" value="Metallo-dependent hydrolases"/>
    <property type="match status" value="1"/>
</dbReference>
<gene>
    <name evidence="3" type="ORF">PDM29_16980</name>
</gene>
<reference evidence="3 4" key="1">
    <citation type="submission" date="2022-12" db="EMBL/GenBank/DDBJ databases">
        <title>Two new species, Stenotrophomonas aracearum and Stenotrophomonas oahuensis, isolated from Anthurium (Araceae family) in Hawaii.</title>
        <authorList>
            <person name="Chunag S.C."/>
            <person name="Dobhal S."/>
            <person name="Alvarez A."/>
            <person name="Arif M."/>
        </authorList>
    </citation>
    <scope>NUCLEOTIDE SEQUENCE [LARGE SCALE GENOMIC DNA]</scope>
    <source>
        <strain evidence="3 4">A5586</strain>
    </source>
</reference>
<dbReference type="Proteomes" id="UP001302072">
    <property type="component" value="Chromosome"/>
</dbReference>
<dbReference type="PANTHER" id="PTHR43135:SF3">
    <property type="entry name" value="ALPHA-D-RIBOSE 1-METHYLPHOSPHONATE 5-TRIPHOSPHATE DIPHOSPHATASE"/>
    <property type="match status" value="1"/>
</dbReference>
<evidence type="ECO:0000313" key="4">
    <source>
        <dbReference type="Proteomes" id="UP001302072"/>
    </source>
</evidence>
<keyword evidence="4" id="KW-1185">Reference proteome</keyword>
<evidence type="ECO:0000256" key="1">
    <source>
        <dbReference type="SAM" id="SignalP"/>
    </source>
</evidence>
<organism evidence="3 4">
    <name type="scientific">Stenotrophomonas oahuensis</name>
    <dbReference type="NCBI Taxonomy" id="3003271"/>
    <lineage>
        <taxon>Bacteria</taxon>
        <taxon>Pseudomonadati</taxon>
        <taxon>Pseudomonadota</taxon>
        <taxon>Gammaproteobacteria</taxon>
        <taxon>Lysobacterales</taxon>
        <taxon>Lysobacteraceae</taxon>
        <taxon>Stenotrophomonas</taxon>
    </lineage>
</organism>
<dbReference type="Gene3D" id="2.30.40.10">
    <property type="entry name" value="Urease, subunit C, domain 1"/>
    <property type="match status" value="1"/>
</dbReference>
<dbReference type="InterPro" id="IPR011059">
    <property type="entry name" value="Metal-dep_hydrolase_composite"/>
</dbReference>
<feature type="signal peptide" evidence="1">
    <location>
        <begin position="1"/>
        <end position="30"/>
    </location>
</feature>
<dbReference type="RefSeq" id="WP_311191229.1">
    <property type="nucleotide sequence ID" value="NZ_CP115541.1"/>
</dbReference>
<dbReference type="InterPro" id="IPR051781">
    <property type="entry name" value="Metallo-dep_Hydrolase"/>
</dbReference>
<name>A0ABY9YM97_9GAMM</name>
<dbReference type="Gene3D" id="3.20.20.140">
    <property type="entry name" value="Metal-dependent hydrolases"/>
    <property type="match status" value="1"/>
</dbReference>
<dbReference type="SUPFAM" id="SSF51338">
    <property type="entry name" value="Composite domain of metallo-dependent hydrolases"/>
    <property type="match status" value="2"/>
</dbReference>
<dbReference type="EMBL" id="CP115541">
    <property type="protein sequence ID" value="WNH52016.1"/>
    <property type="molecule type" value="Genomic_DNA"/>
</dbReference>